<dbReference type="Proteomes" id="UP001595462">
    <property type="component" value="Unassembled WGS sequence"/>
</dbReference>
<dbReference type="InterPro" id="IPR020904">
    <property type="entry name" value="Sc_DH/Rdtase_CS"/>
</dbReference>
<dbReference type="RefSeq" id="WP_380687783.1">
    <property type="nucleotide sequence ID" value="NZ_JBHRSS010000003.1"/>
</dbReference>
<comment type="similarity">
    <text evidence="1">Belongs to the short-chain dehydrogenases/reductases (SDR) family.</text>
</comment>
<name>A0ABV7EPQ7_9GAMM</name>
<dbReference type="NCBIfam" id="NF005559">
    <property type="entry name" value="PRK07231.1"/>
    <property type="match status" value="1"/>
</dbReference>
<evidence type="ECO:0000313" key="3">
    <source>
        <dbReference type="EMBL" id="MFC3103602.1"/>
    </source>
</evidence>
<dbReference type="PRINTS" id="PR00080">
    <property type="entry name" value="SDRFAMILY"/>
</dbReference>
<dbReference type="CDD" id="cd05233">
    <property type="entry name" value="SDR_c"/>
    <property type="match status" value="1"/>
</dbReference>
<sequence length="256" mass="26504">MKSNRPVALVTGSSSGIGAATACLFAQRGWNVVINFAHSADAAEKVAATCREHGTEALVQQGNVAEDSDCRALAQAAETQWGRIDALVNNAGTTRFCAHDNLEGLSAQDFQDIYAVNTIGAYQMVRAVAPMMQAAATGSVVNVASIAGVKGFGSSIAYAASKGALITMTKSLARALGPAIRVNAVCPGFVRGSWLAEGMGEARYQAMIEHLEAKTPLGRVCTPEDVADAIVYFTTGAAVVTGETLLLDGGTHLGRL</sequence>
<comment type="caution">
    <text evidence="3">The sequence shown here is derived from an EMBL/GenBank/DDBJ whole genome shotgun (WGS) entry which is preliminary data.</text>
</comment>
<keyword evidence="2 3" id="KW-0560">Oxidoreductase</keyword>
<dbReference type="Gene3D" id="3.40.50.720">
    <property type="entry name" value="NAD(P)-binding Rossmann-like Domain"/>
    <property type="match status" value="1"/>
</dbReference>
<dbReference type="PROSITE" id="PS51257">
    <property type="entry name" value="PROKAR_LIPOPROTEIN"/>
    <property type="match status" value="1"/>
</dbReference>
<protein>
    <submittedName>
        <fullName evidence="3">SDR family NAD(P)-dependent oxidoreductase</fullName>
        <ecNumber evidence="3">1.1.1.-</ecNumber>
    </submittedName>
</protein>
<reference evidence="4" key="1">
    <citation type="journal article" date="2019" name="Int. J. Syst. Evol. Microbiol.">
        <title>The Global Catalogue of Microorganisms (GCM) 10K type strain sequencing project: providing services to taxonomists for standard genome sequencing and annotation.</title>
        <authorList>
            <consortium name="The Broad Institute Genomics Platform"/>
            <consortium name="The Broad Institute Genome Sequencing Center for Infectious Disease"/>
            <person name="Wu L."/>
            <person name="Ma J."/>
        </authorList>
    </citation>
    <scope>NUCLEOTIDE SEQUENCE [LARGE SCALE GENOMIC DNA]</scope>
    <source>
        <strain evidence="4">KCTC 52640</strain>
    </source>
</reference>
<evidence type="ECO:0000256" key="2">
    <source>
        <dbReference type="ARBA" id="ARBA00023002"/>
    </source>
</evidence>
<dbReference type="PANTHER" id="PTHR43639">
    <property type="entry name" value="OXIDOREDUCTASE, SHORT-CHAIN DEHYDROGENASE/REDUCTASE FAMILY (AFU_ORTHOLOGUE AFUA_5G02870)"/>
    <property type="match status" value="1"/>
</dbReference>
<dbReference type="InterPro" id="IPR002347">
    <property type="entry name" value="SDR_fam"/>
</dbReference>
<gene>
    <name evidence="3" type="ORF">ACFOSU_06835</name>
</gene>
<dbReference type="PROSITE" id="PS00061">
    <property type="entry name" value="ADH_SHORT"/>
    <property type="match status" value="1"/>
</dbReference>
<dbReference type="GO" id="GO:0016491">
    <property type="term" value="F:oxidoreductase activity"/>
    <property type="evidence" value="ECO:0007669"/>
    <property type="project" value="UniProtKB-KW"/>
</dbReference>
<organism evidence="3 4">
    <name type="scientific">Salinisphaera aquimarina</name>
    <dbReference type="NCBI Taxonomy" id="2094031"/>
    <lineage>
        <taxon>Bacteria</taxon>
        <taxon>Pseudomonadati</taxon>
        <taxon>Pseudomonadota</taxon>
        <taxon>Gammaproteobacteria</taxon>
        <taxon>Salinisphaerales</taxon>
        <taxon>Salinisphaeraceae</taxon>
        <taxon>Salinisphaera</taxon>
    </lineage>
</organism>
<evidence type="ECO:0000256" key="1">
    <source>
        <dbReference type="ARBA" id="ARBA00006484"/>
    </source>
</evidence>
<dbReference type="InterPro" id="IPR036291">
    <property type="entry name" value="NAD(P)-bd_dom_sf"/>
</dbReference>
<keyword evidence="4" id="KW-1185">Reference proteome</keyword>
<dbReference type="Pfam" id="PF13561">
    <property type="entry name" value="adh_short_C2"/>
    <property type="match status" value="1"/>
</dbReference>
<proteinExistence type="inferred from homology"/>
<dbReference type="EMBL" id="JBHRSS010000003">
    <property type="protein sequence ID" value="MFC3103602.1"/>
    <property type="molecule type" value="Genomic_DNA"/>
</dbReference>
<dbReference type="EC" id="1.1.1.-" evidence="3"/>
<dbReference type="PANTHER" id="PTHR43639:SF1">
    <property type="entry name" value="SHORT-CHAIN DEHYDROGENASE_REDUCTASE FAMILY PROTEIN"/>
    <property type="match status" value="1"/>
</dbReference>
<dbReference type="SUPFAM" id="SSF51735">
    <property type="entry name" value="NAD(P)-binding Rossmann-fold domains"/>
    <property type="match status" value="1"/>
</dbReference>
<accession>A0ABV7EPQ7</accession>
<dbReference type="PRINTS" id="PR00081">
    <property type="entry name" value="GDHRDH"/>
</dbReference>
<evidence type="ECO:0000313" key="4">
    <source>
        <dbReference type="Proteomes" id="UP001595462"/>
    </source>
</evidence>